<organism evidence="1 2">
    <name type="scientific">Liparis tanakae</name>
    <name type="common">Tanaka's snailfish</name>
    <dbReference type="NCBI Taxonomy" id="230148"/>
    <lineage>
        <taxon>Eukaryota</taxon>
        <taxon>Metazoa</taxon>
        <taxon>Chordata</taxon>
        <taxon>Craniata</taxon>
        <taxon>Vertebrata</taxon>
        <taxon>Euteleostomi</taxon>
        <taxon>Actinopterygii</taxon>
        <taxon>Neopterygii</taxon>
        <taxon>Teleostei</taxon>
        <taxon>Neoteleostei</taxon>
        <taxon>Acanthomorphata</taxon>
        <taxon>Eupercaria</taxon>
        <taxon>Perciformes</taxon>
        <taxon>Cottioidei</taxon>
        <taxon>Cottales</taxon>
        <taxon>Liparidae</taxon>
        <taxon>Liparis</taxon>
    </lineage>
</organism>
<dbReference type="AlphaFoldDB" id="A0A4Z2HXD2"/>
<gene>
    <name evidence="1" type="ORF">EYF80_019868</name>
</gene>
<evidence type="ECO:0000313" key="2">
    <source>
        <dbReference type="Proteomes" id="UP000314294"/>
    </source>
</evidence>
<dbReference type="Proteomes" id="UP000314294">
    <property type="component" value="Unassembled WGS sequence"/>
</dbReference>
<sequence length="79" mass="8353">MVVPGSHDAPGELWDTLQPPVTRSAAARASMHLYKECLKTFKSVKLKMLKAANGSREAGGYGGQQVASVQSVCAGFCAR</sequence>
<comment type="caution">
    <text evidence="1">The sequence shown here is derived from an EMBL/GenBank/DDBJ whole genome shotgun (WGS) entry which is preliminary data.</text>
</comment>
<keyword evidence="2" id="KW-1185">Reference proteome</keyword>
<accession>A0A4Z2HXD2</accession>
<dbReference type="EMBL" id="SRLO01000169">
    <property type="protein sequence ID" value="TNN69995.1"/>
    <property type="molecule type" value="Genomic_DNA"/>
</dbReference>
<evidence type="ECO:0000313" key="1">
    <source>
        <dbReference type="EMBL" id="TNN69995.1"/>
    </source>
</evidence>
<reference evidence="1 2" key="1">
    <citation type="submission" date="2019-03" db="EMBL/GenBank/DDBJ databases">
        <title>First draft genome of Liparis tanakae, snailfish: a comprehensive survey of snailfish specific genes.</title>
        <authorList>
            <person name="Kim W."/>
            <person name="Song I."/>
            <person name="Jeong J.-H."/>
            <person name="Kim D."/>
            <person name="Kim S."/>
            <person name="Ryu S."/>
            <person name="Song J.Y."/>
            <person name="Lee S.K."/>
        </authorList>
    </citation>
    <scope>NUCLEOTIDE SEQUENCE [LARGE SCALE GENOMIC DNA]</scope>
    <source>
        <tissue evidence="1">Muscle</tissue>
    </source>
</reference>
<proteinExistence type="predicted"/>
<protein>
    <submittedName>
        <fullName evidence="1">Uncharacterized protein</fullName>
    </submittedName>
</protein>
<name>A0A4Z2HXD2_9TELE</name>